<name>W1YR95_9ZZZZ</name>
<sequence length="70" mass="7229">SGFFKAVATGASGTQRTFSFRWNGSQWADGKDAAAPDGDASIRYTTRIPAPTALGLPGDILSGGDTEHEA</sequence>
<reference evidence="1" key="1">
    <citation type="submission" date="2013-12" db="EMBL/GenBank/DDBJ databases">
        <title>A Varibaculum cambriense genome reconstructed from a premature infant gut community with otherwise low bacterial novelty that shifts toward anaerobic metabolism during the third week of life.</title>
        <authorList>
            <person name="Brown C.T."/>
            <person name="Sharon I."/>
            <person name="Thomas B.C."/>
            <person name="Castelle C.J."/>
            <person name="Morowitz M.J."/>
            <person name="Banfield J.F."/>
        </authorList>
    </citation>
    <scope>NUCLEOTIDE SEQUENCE</scope>
</reference>
<accession>W1YR95</accession>
<organism evidence="1">
    <name type="scientific">human gut metagenome</name>
    <dbReference type="NCBI Taxonomy" id="408170"/>
    <lineage>
        <taxon>unclassified sequences</taxon>
        <taxon>metagenomes</taxon>
        <taxon>organismal metagenomes</taxon>
    </lineage>
</organism>
<proteinExistence type="predicted"/>
<gene>
    <name evidence="1" type="ORF">Q604_UNBC02292G0001</name>
</gene>
<evidence type="ECO:0000313" key="1">
    <source>
        <dbReference type="EMBL" id="ETJ43699.1"/>
    </source>
</evidence>
<dbReference type="AlphaFoldDB" id="W1YR95"/>
<dbReference type="EMBL" id="AZMM01002292">
    <property type="protein sequence ID" value="ETJ43699.1"/>
    <property type="molecule type" value="Genomic_DNA"/>
</dbReference>
<comment type="caution">
    <text evidence="1">The sequence shown here is derived from an EMBL/GenBank/DDBJ whole genome shotgun (WGS) entry which is preliminary data.</text>
</comment>
<protein>
    <submittedName>
        <fullName evidence="1">Uncharacterized protein</fullName>
    </submittedName>
</protein>
<feature type="non-terminal residue" evidence="1">
    <location>
        <position position="1"/>
    </location>
</feature>
<feature type="non-terminal residue" evidence="1">
    <location>
        <position position="70"/>
    </location>
</feature>